<evidence type="ECO:0000259" key="1">
    <source>
        <dbReference type="Pfam" id="PF20236"/>
    </source>
</evidence>
<gene>
    <name evidence="2" type="ORF">F5891DRAFT_1187815</name>
</gene>
<dbReference type="AlphaFoldDB" id="A0AAD4E7P1"/>
<dbReference type="GeneID" id="64661202"/>
<keyword evidence="3" id="KW-1185">Reference proteome</keyword>
<dbReference type="RefSeq" id="XP_041226693.1">
    <property type="nucleotide sequence ID" value="XM_041366904.1"/>
</dbReference>
<name>A0AAD4E7P1_9AGAM</name>
<sequence length="210" mass="23805">MIVFTCGAADDKNLRNILFPPQILEMKLTFKPPHVRNTVITNEQGHVLYSTSTAFTFDTRVTVVKKHVPNEFNIGKVESSEVLAKIEWHTFASSVIKYDGIDLLASQFIPNKGILGRRRVFRGPDGLLYKWKLGPRNCILMLNGKEVARHHPLEIGFNKPGHEAYLEVFSPVEHMLDLVVLTFIYVEKLRRGTQEAPGTDRMHAPTEPAN</sequence>
<protein>
    <recommendedName>
        <fullName evidence="1">DUF6593 domain-containing protein</fullName>
    </recommendedName>
</protein>
<dbReference type="Pfam" id="PF20236">
    <property type="entry name" value="DUF6593"/>
    <property type="match status" value="1"/>
</dbReference>
<dbReference type="Proteomes" id="UP001195769">
    <property type="component" value="Unassembled WGS sequence"/>
</dbReference>
<feature type="domain" description="DUF6593" evidence="1">
    <location>
        <begin position="35"/>
        <end position="191"/>
    </location>
</feature>
<dbReference type="EMBL" id="JABBWK010000023">
    <property type="protein sequence ID" value="KAG1901117.1"/>
    <property type="molecule type" value="Genomic_DNA"/>
</dbReference>
<dbReference type="InterPro" id="IPR046528">
    <property type="entry name" value="DUF6593"/>
</dbReference>
<accession>A0AAD4E7P1</accession>
<comment type="caution">
    <text evidence="2">The sequence shown here is derived from an EMBL/GenBank/DDBJ whole genome shotgun (WGS) entry which is preliminary data.</text>
</comment>
<reference evidence="2" key="1">
    <citation type="journal article" date="2020" name="New Phytol.">
        <title>Comparative genomics reveals dynamic genome evolution in host specialist ectomycorrhizal fungi.</title>
        <authorList>
            <person name="Lofgren L.A."/>
            <person name="Nguyen N.H."/>
            <person name="Vilgalys R."/>
            <person name="Ruytinx J."/>
            <person name="Liao H.L."/>
            <person name="Branco S."/>
            <person name="Kuo A."/>
            <person name="LaButti K."/>
            <person name="Lipzen A."/>
            <person name="Andreopoulos W."/>
            <person name="Pangilinan J."/>
            <person name="Riley R."/>
            <person name="Hundley H."/>
            <person name="Na H."/>
            <person name="Barry K."/>
            <person name="Grigoriev I.V."/>
            <person name="Stajich J.E."/>
            <person name="Kennedy P.G."/>
        </authorList>
    </citation>
    <scope>NUCLEOTIDE SEQUENCE</scope>
    <source>
        <strain evidence="2">FC203</strain>
    </source>
</reference>
<proteinExistence type="predicted"/>
<organism evidence="2 3">
    <name type="scientific">Suillus fuscotomentosus</name>
    <dbReference type="NCBI Taxonomy" id="1912939"/>
    <lineage>
        <taxon>Eukaryota</taxon>
        <taxon>Fungi</taxon>
        <taxon>Dikarya</taxon>
        <taxon>Basidiomycota</taxon>
        <taxon>Agaricomycotina</taxon>
        <taxon>Agaricomycetes</taxon>
        <taxon>Agaricomycetidae</taxon>
        <taxon>Boletales</taxon>
        <taxon>Suillineae</taxon>
        <taxon>Suillaceae</taxon>
        <taxon>Suillus</taxon>
    </lineage>
</organism>
<evidence type="ECO:0000313" key="2">
    <source>
        <dbReference type="EMBL" id="KAG1901117.1"/>
    </source>
</evidence>
<evidence type="ECO:0000313" key="3">
    <source>
        <dbReference type="Proteomes" id="UP001195769"/>
    </source>
</evidence>